<evidence type="ECO:0000256" key="3">
    <source>
        <dbReference type="ARBA" id="ARBA00022692"/>
    </source>
</evidence>
<dbReference type="EMBL" id="CP136522">
    <property type="protein sequence ID" value="WOT06317.1"/>
    <property type="molecule type" value="Genomic_DNA"/>
</dbReference>
<dbReference type="PANTHER" id="PTHR12812:SF0">
    <property type="entry name" value="HEPARAN-SULFATE 6-O-SULFOTRANSFERASE"/>
    <property type="match status" value="1"/>
</dbReference>
<dbReference type="PANTHER" id="PTHR12812">
    <property type="entry name" value="HEPARAN SULFATE 6-O-SULFOTRANSFERASE 3"/>
    <property type="match status" value="1"/>
</dbReference>
<proteinExistence type="predicted"/>
<name>A0ABZ0K195_9GAMM</name>
<keyword evidence="3" id="KW-0812">Transmembrane</keyword>
<keyword evidence="2" id="KW-0808">Transferase</keyword>
<evidence type="ECO:0000256" key="6">
    <source>
        <dbReference type="ARBA" id="ARBA00023180"/>
    </source>
</evidence>
<dbReference type="Proteomes" id="UP001529491">
    <property type="component" value="Chromosome"/>
</dbReference>
<keyword evidence="6" id="KW-0325">Glycoprotein</keyword>
<keyword evidence="5" id="KW-0472">Membrane</keyword>
<evidence type="ECO:0000313" key="7">
    <source>
        <dbReference type="EMBL" id="WOT06317.1"/>
    </source>
</evidence>
<dbReference type="RefSeq" id="WP_310470591.1">
    <property type="nucleotide sequence ID" value="NZ_CP136522.1"/>
</dbReference>
<organism evidence="7 8">
    <name type="scientific">Shewanella youngdeokensis</name>
    <dbReference type="NCBI Taxonomy" id="2999068"/>
    <lineage>
        <taxon>Bacteria</taxon>
        <taxon>Pseudomonadati</taxon>
        <taxon>Pseudomonadota</taxon>
        <taxon>Gammaproteobacteria</taxon>
        <taxon>Alteromonadales</taxon>
        <taxon>Shewanellaceae</taxon>
        <taxon>Shewanella</taxon>
    </lineage>
</organism>
<evidence type="ECO:0000256" key="5">
    <source>
        <dbReference type="ARBA" id="ARBA00023136"/>
    </source>
</evidence>
<dbReference type="InterPro" id="IPR027417">
    <property type="entry name" value="P-loop_NTPase"/>
</dbReference>
<dbReference type="InterPro" id="IPR010635">
    <property type="entry name" value="Heparan_SO4-6-sulfoTrfase"/>
</dbReference>
<comment type="subcellular location">
    <subcellularLocation>
        <location evidence="1">Membrane</location>
        <topology evidence="1">Single-pass membrane protein</topology>
    </subcellularLocation>
</comment>
<evidence type="ECO:0000313" key="8">
    <source>
        <dbReference type="Proteomes" id="UP001529491"/>
    </source>
</evidence>
<dbReference type="SUPFAM" id="SSF52540">
    <property type="entry name" value="P-loop containing nucleoside triphosphate hydrolases"/>
    <property type="match status" value="1"/>
</dbReference>
<evidence type="ECO:0000256" key="1">
    <source>
        <dbReference type="ARBA" id="ARBA00004167"/>
    </source>
</evidence>
<evidence type="ECO:0000256" key="2">
    <source>
        <dbReference type="ARBA" id="ARBA00022679"/>
    </source>
</evidence>
<keyword evidence="4" id="KW-1133">Transmembrane helix</keyword>
<evidence type="ECO:0000256" key="4">
    <source>
        <dbReference type="ARBA" id="ARBA00022989"/>
    </source>
</evidence>
<protein>
    <recommendedName>
        <fullName evidence="9">Sulfotransferase family protein</fullName>
    </recommendedName>
</protein>
<reference evidence="7 8" key="1">
    <citation type="submission" date="2023-10" db="EMBL/GenBank/DDBJ databases">
        <title>Complete genome sequence of Shewanella sp. DAU334.</title>
        <authorList>
            <person name="Lee Y.-S."/>
            <person name="Jeong H.-R."/>
            <person name="Hwang E.-J."/>
            <person name="Choi Y.-L."/>
            <person name="Kim G.-D."/>
        </authorList>
    </citation>
    <scope>NUCLEOTIDE SEQUENCE [LARGE SCALE GENOMIC DNA]</scope>
    <source>
        <strain evidence="7 8">DAU334</strain>
    </source>
</reference>
<sequence>MLKKILKKVSNCGTTHSLLKAENQKEDDKFSCLFVHIPKTAGTSFRMALDDSQVTVCDYGFNSKATSPLVLSYLYEKNDFLGFKQQFETGQAWLVGHFNLRRFINMTNCSYMVTFLREPCAQVISHYNHQRKHNGYDKSLEEFIKSPAYNNLQSRMLDGLPIGLMGNIGITEQFSSSLTLINHTLALELEEKTNNISKEKYLTEQDVDDELKQRIRNANLKDIALYNNALWLQEQRLSSLKNGTQYVHGHVARAVYNPNLLVGAAYIMNSETSVKVCLTCNGKVIKTTLAAELHRQHPRVKFNRDGYIGFQFAIPKSENVNDEYHVIVEETGQRLNFHSFLHK</sequence>
<keyword evidence="8" id="KW-1185">Reference proteome</keyword>
<accession>A0ABZ0K195</accession>
<dbReference type="Gene3D" id="3.40.50.300">
    <property type="entry name" value="P-loop containing nucleotide triphosphate hydrolases"/>
    <property type="match status" value="1"/>
</dbReference>
<gene>
    <name evidence="7" type="ORF">RGE70_05840</name>
</gene>
<evidence type="ECO:0008006" key="9">
    <source>
        <dbReference type="Google" id="ProtNLM"/>
    </source>
</evidence>